<dbReference type="RefSeq" id="WP_272140826.1">
    <property type="nucleotide sequence ID" value="NZ_JAQNDM010000002.1"/>
</dbReference>
<sequence>MLPWRMLWKAEALFLVLLVGCAGTPRVPFVEDTSQGKAVVYIPRTADLQPVELKEAEFQQAVSRLAREVRLTGTPRQTAEKAFQMDPQSGHYLYLQRDKKLVPAGDEPWDGTLTKEDLALAERYRLWCQSAYHSYGDCLGGALVAGRYLDMQGRYVWALAMSKSPVLDELKKALGAMVEFRALISAALWTLGSMLLILLLNPVAPALVAALGVGMLLYVGYDTLRNLVTGWGELTEAAKVATTFEELREAGERFGKIIGQESARAFALLLVAAIGATAQRFAAKVPTLPGSAQVAMQAEGQAGIWLPALGTVEEIAVSAEGVSITLPANAVAMAARPSRGNGPCIETHHIATICNDKSTARGGMWSPRFREIFAKAGMALDDPANKMPLAGHYGPHPERYHRIVLNELRDATATCRSVVVCRERLTRALKRLADQIATPGTERHPAVTTLNGTHAEALFRAIRPRRTPAPLGSGDAQGQSGAQGG</sequence>
<comment type="caution">
    <text evidence="3">The sequence shown here is derived from an EMBL/GenBank/DDBJ whole genome shotgun (WGS) entry which is preliminary data.</text>
</comment>
<dbReference type="Pfam" id="PF14412">
    <property type="entry name" value="AHH"/>
    <property type="match status" value="1"/>
</dbReference>
<feature type="transmembrane region" description="Helical" evidence="2">
    <location>
        <begin position="186"/>
        <end position="219"/>
    </location>
</feature>
<keyword evidence="4" id="KW-1185">Reference proteome</keyword>
<dbReference type="EMBL" id="JAQNDM010000002">
    <property type="protein sequence ID" value="MDC0710936.1"/>
    <property type="molecule type" value="Genomic_DNA"/>
</dbReference>
<proteinExistence type="predicted"/>
<name>A0ABT5DBB4_9BACT</name>
<evidence type="ECO:0000313" key="3">
    <source>
        <dbReference type="EMBL" id="MDC0710936.1"/>
    </source>
</evidence>
<evidence type="ECO:0000256" key="2">
    <source>
        <dbReference type="SAM" id="Phobius"/>
    </source>
</evidence>
<evidence type="ECO:0000313" key="4">
    <source>
        <dbReference type="Proteomes" id="UP001221838"/>
    </source>
</evidence>
<reference evidence="3 4" key="1">
    <citation type="submission" date="2022-11" db="EMBL/GenBank/DDBJ databases">
        <title>Minimal conservation of predation-associated metabolite biosynthetic gene clusters underscores biosynthetic potential of Myxococcota including descriptions for ten novel species: Archangium lansinium sp. nov., Myxococcus landrumus sp. nov., Nannocystis bai.</title>
        <authorList>
            <person name="Ahearne A."/>
            <person name="Stevens C."/>
            <person name="Dowd S."/>
        </authorList>
    </citation>
    <scope>NUCLEOTIDE SEQUENCE [LARGE SCALE GENOMIC DNA]</scope>
    <source>
        <strain evidence="3 4">NCWAL01</strain>
    </source>
</reference>
<feature type="region of interest" description="Disordered" evidence="1">
    <location>
        <begin position="464"/>
        <end position="485"/>
    </location>
</feature>
<protein>
    <submittedName>
        <fullName evidence="3">AHH domain-containing protein</fullName>
    </submittedName>
</protein>
<dbReference type="InterPro" id="IPR032871">
    <property type="entry name" value="AHH_dom_containing"/>
</dbReference>
<keyword evidence="2" id="KW-0472">Membrane</keyword>
<evidence type="ECO:0000256" key="1">
    <source>
        <dbReference type="SAM" id="MobiDB-lite"/>
    </source>
</evidence>
<gene>
    <name evidence="3" type="ORF">POL68_20860</name>
</gene>
<accession>A0ABT5DBB4</accession>
<feature type="compositionally biased region" description="Low complexity" evidence="1">
    <location>
        <begin position="472"/>
        <end position="485"/>
    </location>
</feature>
<keyword evidence="2" id="KW-0812">Transmembrane</keyword>
<dbReference type="Proteomes" id="UP001221838">
    <property type="component" value="Unassembled WGS sequence"/>
</dbReference>
<keyword evidence="2" id="KW-1133">Transmembrane helix</keyword>
<organism evidence="3 4">
    <name type="scientific">Stigmatella ashevillensis</name>
    <dbReference type="NCBI Taxonomy" id="2995309"/>
    <lineage>
        <taxon>Bacteria</taxon>
        <taxon>Pseudomonadati</taxon>
        <taxon>Myxococcota</taxon>
        <taxon>Myxococcia</taxon>
        <taxon>Myxococcales</taxon>
        <taxon>Cystobacterineae</taxon>
        <taxon>Archangiaceae</taxon>
        <taxon>Stigmatella</taxon>
    </lineage>
</organism>